<dbReference type="InterPro" id="IPR016040">
    <property type="entry name" value="NAD(P)-bd_dom"/>
</dbReference>
<keyword evidence="13" id="KW-0333">Golgi apparatus</keyword>
<evidence type="ECO:0000313" key="19">
    <source>
        <dbReference type="Proteomes" id="UP000324585"/>
    </source>
</evidence>
<protein>
    <recommendedName>
        <fullName evidence="6">UDP-glucuronate decarboxylase</fullName>
        <ecNumber evidence="6">4.1.1.35</ecNumber>
    </recommendedName>
</protein>
<evidence type="ECO:0000256" key="3">
    <source>
        <dbReference type="ARBA" id="ARBA00004496"/>
    </source>
</evidence>
<keyword evidence="15" id="KW-0456">Lyase</keyword>
<keyword evidence="8" id="KW-0812">Transmembrane</keyword>
<keyword evidence="9" id="KW-0210">Decarboxylase</keyword>
<evidence type="ECO:0000256" key="15">
    <source>
        <dbReference type="ARBA" id="ARBA00023239"/>
    </source>
</evidence>
<dbReference type="OMA" id="EVFRLWC"/>
<sequence>MELGWWLVMAVAVFGARALLTVPLIVWGLVLAVAALDPIGAQSNAVFQSRLSANSGDSDGAAAKDNFRPLAATVGRTDSTYVEGGITILDEHRPPITQNVPPPQRGPALRICVTGGAGFIGSHLVDKLMSMEEGHTVIVVDNLFTGSKENLAQWFGNPRFEFIRHDVTFPLNLEVDQIYHLACPASPVHYKWNPVKTLKTSFLGTMQMLGLAKRVKARFLLASTSEIYGDPLVHPQAESYWGNVNTLGVRSCYDEGKRAAETLTMDYHRQEGVEIRIARIFNTYGPRMSLSDGRVVSNFVGQAIRGEKLTVQGNGQQSRSFCYVSDMVDGLIKLMNTEGIDGPVNIGNPNEFSILELSAIIRDVVNKNVEIDFVPQTQDDPKQRQPDISRAKAWLGWEPKIQVAEGIKKMATDFRTRIRG</sequence>
<dbReference type="SUPFAM" id="SSF51735">
    <property type="entry name" value="NAD(P)-binding Rossmann-fold domains"/>
    <property type="match status" value="1"/>
</dbReference>
<evidence type="ECO:0000256" key="4">
    <source>
        <dbReference type="ARBA" id="ARBA00005100"/>
    </source>
</evidence>
<evidence type="ECO:0000256" key="12">
    <source>
        <dbReference type="ARBA" id="ARBA00023027"/>
    </source>
</evidence>
<dbReference type="Proteomes" id="UP000324585">
    <property type="component" value="Unassembled WGS sequence"/>
</dbReference>
<dbReference type="InterPro" id="IPR044516">
    <property type="entry name" value="UXS-like"/>
</dbReference>
<dbReference type="PANTHER" id="PTHR43078">
    <property type="entry name" value="UDP-GLUCURONIC ACID DECARBOXYLASE-RELATED"/>
    <property type="match status" value="1"/>
</dbReference>
<evidence type="ECO:0000256" key="13">
    <source>
        <dbReference type="ARBA" id="ARBA00023034"/>
    </source>
</evidence>
<evidence type="ECO:0000256" key="14">
    <source>
        <dbReference type="ARBA" id="ARBA00023136"/>
    </source>
</evidence>
<evidence type="ECO:0000256" key="5">
    <source>
        <dbReference type="ARBA" id="ARBA00007505"/>
    </source>
</evidence>
<keyword evidence="14" id="KW-0472">Membrane</keyword>
<dbReference type="Gene3D" id="3.40.50.720">
    <property type="entry name" value="NAD(P)-binding Rossmann-like Domain"/>
    <property type="match status" value="2"/>
</dbReference>
<evidence type="ECO:0000256" key="2">
    <source>
        <dbReference type="ARBA" id="ARBA00004447"/>
    </source>
</evidence>
<evidence type="ECO:0000256" key="7">
    <source>
        <dbReference type="ARBA" id="ARBA00022490"/>
    </source>
</evidence>
<dbReference type="GO" id="GO:0070403">
    <property type="term" value="F:NAD+ binding"/>
    <property type="evidence" value="ECO:0007669"/>
    <property type="project" value="InterPro"/>
</dbReference>
<evidence type="ECO:0000256" key="6">
    <source>
        <dbReference type="ARBA" id="ARBA00012290"/>
    </source>
</evidence>
<evidence type="ECO:0000259" key="17">
    <source>
        <dbReference type="Pfam" id="PF16363"/>
    </source>
</evidence>
<proteinExistence type="inferred from homology"/>
<evidence type="ECO:0000256" key="16">
    <source>
        <dbReference type="ARBA" id="ARBA00051601"/>
    </source>
</evidence>
<name>A0A5J4YX90_PORPP</name>
<dbReference type="InterPro" id="IPR036291">
    <property type="entry name" value="NAD(P)-bd_dom_sf"/>
</dbReference>
<dbReference type="UniPathway" id="UPA00796">
    <property type="reaction ID" value="UER00771"/>
</dbReference>
<evidence type="ECO:0000256" key="8">
    <source>
        <dbReference type="ARBA" id="ARBA00022692"/>
    </source>
</evidence>
<evidence type="ECO:0000256" key="10">
    <source>
        <dbReference type="ARBA" id="ARBA00022968"/>
    </source>
</evidence>
<dbReference type="GO" id="GO:0033320">
    <property type="term" value="P:UDP-D-xylose biosynthetic process"/>
    <property type="evidence" value="ECO:0007669"/>
    <property type="project" value="UniProtKB-UniPathway"/>
</dbReference>
<dbReference type="EC" id="4.1.1.35" evidence="6"/>
<comment type="subcellular location">
    <subcellularLocation>
        <location evidence="3">Cytoplasm</location>
    </subcellularLocation>
    <subcellularLocation>
        <location evidence="2">Golgi apparatus</location>
        <location evidence="2">Golgi stack membrane</location>
        <topology evidence="2">Single-pass type II membrane protein</topology>
    </subcellularLocation>
</comment>
<comment type="cofactor">
    <cofactor evidence="1">
        <name>NAD(+)</name>
        <dbReference type="ChEBI" id="CHEBI:57540"/>
    </cofactor>
</comment>
<dbReference type="CDD" id="cd05230">
    <property type="entry name" value="UGD_SDR_e"/>
    <property type="match status" value="1"/>
</dbReference>
<reference evidence="19" key="1">
    <citation type="journal article" date="2019" name="Nat. Commun.">
        <title>Expansion of phycobilisome linker gene families in mesophilic red algae.</title>
        <authorList>
            <person name="Lee J."/>
            <person name="Kim D."/>
            <person name="Bhattacharya D."/>
            <person name="Yoon H.S."/>
        </authorList>
    </citation>
    <scope>NUCLEOTIDE SEQUENCE [LARGE SCALE GENOMIC DNA]</scope>
    <source>
        <strain evidence="19">CCMP 1328</strain>
    </source>
</reference>
<organism evidence="18 19">
    <name type="scientific">Porphyridium purpureum</name>
    <name type="common">Red alga</name>
    <name type="synonym">Porphyridium cruentum</name>
    <dbReference type="NCBI Taxonomy" id="35688"/>
    <lineage>
        <taxon>Eukaryota</taxon>
        <taxon>Rhodophyta</taxon>
        <taxon>Bangiophyceae</taxon>
        <taxon>Porphyridiales</taxon>
        <taxon>Porphyridiaceae</taxon>
        <taxon>Porphyridium</taxon>
    </lineage>
</organism>
<dbReference type="Pfam" id="PF16363">
    <property type="entry name" value="GDP_Man_Dehyd"/>
    <property type="match status" value="1"/>
</dbReference>
<dbReference type="GO" id="GO:0048040">
    <property type="term" value="F:UDP-glucuronate decarboxylase activity"/>
    <property type="evidence" value="ECO:0007669"/>
    <property type="project" value="UniProtKB-EC"/>
</dbReference>
<dbReference type="AlphaFoldDB" id="A0A5J4YX90"/>
<dbReference type="GO" id="GO:0042732">
    <property type="term" value="P:D-xylose metabolic process"/>
    <property type="evidence" value="ECO:0007669"/>
    <property type="project" value="InterPro"/>
</dbReference>
<dbReference type="GO" id="GO:0032580">
    <property type="term" value="C:Golgi cisterna membrane"/>
    <property type="evidence" value="ECO:0007669"/>
    <property type="project" value="UniProtKB-SubCell"/>
</dbReference>
<evidence type="ECO:0000256" key="1">
    <source>
        <dbReference type="ARBA" id="ARBA00001911"/>
    </source>
</evidence>
<dbReference type="FunFam" id="3.40.50.720:FF:000150">
    <property type="entry name" value="UDP-glucuronic acid decarboxylase 6"/>
    <property type="match status" value="1"/>
</dbReference>
<feature type="domain" description="NAD(P)-binding" evidence="17">
    <location>
        <begin position="113"/>
        <end position="410"/>
    </location>
</feature>
<keyword evidence="12" id="KW-0520">NAD</keyword>
<evidence type="ECO:0000313" key="18">
    <source>
        <dbReference type="EMBL" id="KAA8495590.1"/>
    </source>
</evidence>
<comment type="caution">
    <text evidence="18">The sequence shown here is derived from an EMBL/GenBank/DDBJ whole genome shotgun (WGS) entry which is preliminary data.</text>
</comment>
<evidence type="ECO:0000256" key="9">
    <source>
        <dbReference type="ARBA" id="ARBA00022793"/>
    </source>
</evidence>
<keyword evidence="19" id="KW-1185">Reference proteome</keyword>
<comment type="pathway">
    <text evidence="4">Nucleotide-sugar biosynthesis; UDP-alpha-D-xylose biosynthesis; UDP-alpha-D-xylose from UDP-alpha-D-glucuronate: step 1/1.</text>
</comment>
<accession>A0A5J4YX90</accession>
<dbReference type="EMBL" id="VRMN01000003">
    <property type="protein sequence ID" value="KAA8495590.1"/>
    <property type="molecule type" value="Genomic_DNA"/>
</dbReference>
<keyword evidence="10" id="KW-0735">Signal-anchor</keyword>
<dbReference type="PANTHER" id="PTHR43078:SF6">
    <property type="entry name" value="UDP-GLUCURONIC ACID DECARBOXYLASE 1"/>
    <property type="match status" value="1"/>
</dbReference>
<comment type="catalytic activity">
    <reaction evidence="16">
        <text>UDP-alpha-D-glucuronate + H(+) = UDP-alpha-D-xylose + CO2</text>
        <dbReference type="Rhea" id="RHEA:23916"/>
        <dbReference type="ChEBI" id="CHEBI:15378"/>
        <dbReference type="ChEBI" id="CHEBI:16526"/>
        <dbReference type="ChEBI" id="CHEBI:57632"/>
        <dbReference type="ChEBI" id="CHEBI:58052"/>
        <dbReference type="EC" id="4.1.1.35"/>
    </reaction>
</comment>
<keyword evidence="11" id="KW-1133">Transmembrane helix</keyword>
<evidence type="ECO:0000256" key="11">
    <source>
        <dbReference type="ARBA" id="ARBA00022989"/>
    </source>
</evidence>
<comment type="similarity">
    <text evidence="5">Belongs to the NAD(P)-dependent epimerase/dehydratase family. UDP-glucuronic acid decarboxylase subfamily.</text>
</comment>
<dbReference type="OrthoDB" id="331544at2759"/>
<gene>
    <name evidence="18" type="ORF">FVE85_1745</name>
</gene>
<keyword evidence="7" id="KW-0963">Cytoplasm</keyword>